<reference evidence="1" key="1">
    <citation type="submission" date="2019-08" db="EMBL/GenBank/DDBJ databases">
        <authorList>
            <person name="Kucharzyk K."/>
            <person name="Murdoch R.W."/>
            <person name="Higgins S."/>
            <person name="Loffler F."/>
        </authorList>
    </citation>
    <scope>NUCLEOTIDE SEQUENCE</scope>
</reference>
<dbReference type="AlphaFoldDB" id="A0A645BCW2"/>
<dbReference type="InterPro" id="IPR036477">
    <property type="entry name" value="Formyl_transf_N_sf"/>
</dbReference>
<dbReference type="Gene3D" id="3.40.50.170">
    <property type="entry name" value="Formyl transferase, N-terminal domain"/>
    <property type="match status" value="1"/>
</dbReference>
<organism evidence="1">
    <name type="scientific">bioreactor metagenome</name>
    <dbReference type="NCBI Taxonomy" id="1076179"/>
    <lineage>
        <taxon>unclassified sequences</taxon>
        <taxon>metagenomes</taxon>
        <taxon>ecological metagenomes</taxon>
    </lineage>
</organism>
<dbReference type="SUPFAM" id="SSF53328">
    <property type="entry name" value="Formyltransferase"/>
    <property type="match status" value="1"/>
</dbReference>
<evidence type="ECO:0000313" key="1">
    <source>
        <dbReference type="EMBL" id="MPM63319.1"/>
    </source>
</evidence>
<dbReference type="EMBL" id="VSSQ01019341">
    <property type="protein sequence ID" value="MPM63319.1"/>
    <property type="molecule type" value="Genomic_DNA"/>
</dbReference>
<gene>
    <name evidence="1" type="ORF">SDC9_110199</name>
</gene>
<comment type="caution">
    <text evidence="1">The sequence shown here is derived from an EMBL/GenBank/DDBJ whole genome shotgun (WGS) entry which is preliminary data.</text>
</comment>
<proteinExistence type="predicted"/>
<evidence type="ECO:0008006" key="2">
    <source>
        <dbReference type="Google" id="ProtNLM"/>
    </source>
</evidence>
<name>A0A645BCW2_9ZZZZ</name>
<protein>
    <recommendedName>
        <fullName evidence="2">Formyl transferase N-terminal domain-containing protein</fullName>
    </recommendedName>
</protein>
<accession>A0A645BCW2</accession>
<sequence length="300" mass="33037">MVSEITVFLGSLPQSRPARFAIFLSGSGSNAEHLLEDSEVRAAARPVALVTDAPERSRASEIGRRFDLPVAELDIRKFYRSHGAASTSLATVAGRELRLRWTDELRRLLLPFQLDFGVLAGFESLCNIAADLPCLNIHPGDLSVVDDAGRRMLVGLHTKPIETALLAGFPALRSSVILASPYTGSGGDMDNGLLLGISAPVPVEWAGRTPAMLRAIQAARPPRRPAGGWGDELFAFARSEQERLKQFGDYRLFPRVVRDFALRRFARRGDELFYRRLESEPFRSAGVLEYGDDGCARSRQ</sequence>